<accession>A0A4S8MGR6</accession>
<keyword evidence="3" id="KW-1185">Reference proteome</keyword>
<dbReference type="EMBL" id="ML179083">
    <property type="protein sequence ID" value="THV01873.1"/>
    <property type="molecule type" value="Genomic_DNA"/>
</dbReference>
<feature type="region of interest" description="Disordered" evidence="1">
    <location>
        <begin position="1"/>
        <end position="37"/>
    </location>
</feature>
<evidence type="ECO:0000256" key="1">
    <source>
        <dbReference type="SAM" id="MobiDB-lite"/>
    </source>
</evidence>
<dbReference type="Proteomes" id="UP000297245">
    <property type="component" value="Unassembled WGS sequence"/>
</dbReference>
<evidence type="ECO:0000313" key="3">
    <source>
        <dbReference type="Proteomes" id="UP000297245"/>
    </source>
</evidence>
<feature type="compositionally biased region" description="Low complexity" evidence="1">
    <location>
        <begin position="10"/>
        <end position="22"/>
    </location>
</feature>
<evidence type="ECO:0000313" key="2">
    <source>
        <dbReference type="EMBL" id="THV01873.1"/>
    </source>
</evidence>
<proteinExistence type="predicted"/>
<feature type="region of interest" description="Disordered" evidence="1">
    <location>
        <begin position="74"/>
        <end position="111"/>
    </location>
</feature>
<sequence>MNITHTPPIASDDGTTSAASADPGHLGSVTVLPTTFKTGSYGWTGSKRITVELENDTEGEKEKVQVMLTINATVMGSKQAPADDETNGAETKEEAKGTAKEDADGEADAEE</sequence>
<feature type="compositionally biased region" description="Basic and acidic residues" evidence="1">
    <location>
        <begin position="90"/>
        <end position="102"/>
    </location>
</feature>
<dbReference type="OrthoDB" id="2497589at2759"/>
<dbReference type="AlphaFoldDB" id="A0A4S8MGR6"/>
<protein>
    <submittedName>
        <fullName evidence="2">Uncharacterized protein</fullName>
    </submittedName>
</protein>
<name>A0A4S8MGR6_DENBC</name>
<gene>
    <name evidence="2" type="ORF">K435DRAFT_775882</name>
</gene>
<reference evidence="2 3" key="1">
    <citation type="journal article" date="2019" name="Nat. Ecol. Evol.">
        <title>Megaphylogeny resolves global patterns of mushroom evolution.</title>
        <authorList>
            <person name="Varga T."/>
            <person name="Krizsan K."/>
            <person name="Foldi C."/>
            <person name="Dima B."/>
            <person name="Sanchez-Garcia M."/>
            <person name="Sanchez-Ramirez S."/>
            <person name="Szollosi G.J."/>
            <person name="Szarkandi J.G."/>
            <person name="Papp V."/>
            <person name="Albert L."/>
            <person name="Andreopoulos W."/>
            <person name="Angelini C."/>
            <person name="Antonin V."/>
            <person name="Barry K.W."/>
            <person name="Bougher N.L."/>
            <person name="Buchanan P."/>
            <person name="Buyck B."/>
            <person name="Bense V."/>
            <person name="Catcheside P."/>
            <person name="Chovatia M."/>
            <person name="Cooper J."/>
            <person name="Damon W."/>
            <person name="Desjardin D."/>
            <person name="Finy P."/>
            <person name="Geml J."/>
            <person name="Haridas S."/>
            <person name="Hughes K."/>
            <person name="Justo A."/>
            <person name="Karasinski D."/>
            <person name="Kautmanova I."/>
            <person name="Kiss B."/>
            <person name="Kocsube S."/>
            <person name="Kotiranta H."/>
            <person name="LaButti K.M."/>
            <person name="Lechner B.E."/>
            <person name="Liimatainen K."/>
            <person name="Lipzen A."/>
            <person name="Lukacs Z."/>
            <person name="Mihaltcheva S."/>
            <person name="Morgado L.N."/>
            <person name="Niskanen T."/>
            <person name="Noordeloos M.E."/>
            <person name="Ohm R.A."/>
            <person name="Ortiz-Santana B."/>
            <person name="Ovrebo C."/>
            <person name="Racz N."/>
            <person name="Riley R."/>
            <person name="Savchenko A."/>
            <person name="Shiryaev A."/>
            <person name="Soop K."/>
            <person name="Spirin V."/>
            <person name="Szebenyi C."/>
            <person name="Tomsovsky M."/>
            <person name="Tulloss R.E."/>
            <person name="Uehling J."/>
            <person name="Grigoriev I.V."/>
            <person name="Vagvolgyi C."/>
            <person name="Papp T."/>
            <person name="Martin F.M."/>
            <person name="Miettinen O."/>
            <person name="Hibbett D.S."/>
            <person name="Nagy L.G."/>
        </authorList>
    </citation>
    <scope>NUCLEOTIDE SEQUENCE [LARGE SCALE GENOMIC DNA]</scope>
    <source>
        <strain evidence="2 3">CBS 962.96</strain>
    </source>
</reference>
<organism evidence="2 3">
    <name type="scientific">Dendrothele bispora (strain CBS 962.96)</name>
    <dbReference type="NCBI Taxonomy" id="1314807"/>
    <lineage>
        <taxon>Eukaryota</taxon>
        <taxon>Fungi</taxon>
        <taxon>Dikarya</taxon>
        <taxon>Basidiomycota</taxon>
        <taxon>Agaricomycotina</taxon>
        <taxon>Agaricomycetes</taxon>
        <taxon>Agaricomycetidae</taxon>
        <taxon>Agaricales</taxon>
        <taxon>Agaricales incertae sedis</taxon>
        <taxon>Dendrothele</taxon>
    </lineage>
</organism>